<protein>
    <submittedName>
        <fullName evidence="1">Uncharacterized protein</fullName>
    </submittedName>
</protein>
<proteinExistence type="predicted"/>
<comment type="caution">
    <text evidence="1">The sequence shown here is derived from an EMBL/GenBank/DDBJ whole genome shotgun (WGS) entry which is preliminary data.</text>
</comment>
<sequence length="18" mass="2210">MIVDFELSLRCEFFLLFS</sequence>
<name>T0K2N4_COLGC</name>
<dbReference type="Proteomes" id="UP000015530">
    <property type="component" value="Unassembled WGS sequence"/>
</dbReference>
<reference evidence="2" key="1">
    <citation type="journal article" date="2013" name="Mol. Plant Microbe Interact.">
        <title>Global aspects of pacC regulation of pathogenicity genes in Colletotrichum gloeosporioides as revealed by transcriptome analysis.</title>
        <authorList>
            <person name="Alkan N."/>
            <person name="Meng X."/>
            <person name="Friedlander G."/>
            <person name="Reuveni E."/>
            <person name="Sukno S."/>
            <person name="Sherman A."/>
            <person name="Thon M."/>
            <person name="Fluhr R."/>
            <person name="Prusky D."/>
        </authorList>
    </citation>
    <scope>NUCLEOTIDE SEQUENCE [LARGE SCALE GENOMIC DNA]</scope>
    <source>
        <strain evidence="2">Cg-14</strain>
    </source>
</reference>
<organism evidence="1 2">
    <name type="scientific">Colletotrichum gloeosporioides (strain Cg-14)</name>
    <name type="common">Anthracnose fungus</name>
    <name type="synonym">Glomerella cingulata</name>
    <dbReference type="NCBI Taxonomy" id="1237896"/>
    <lineage>
        <taxon>Eukaryota</taxon>
        <taxon>Fungi</taxon>
        <taxon>Dikarya</taxon>
        <taxon>Ascomycota</taxon>
        <taxon>Pezizomycotina</taxon>
        <taxon>Sordariomycetes</taxon>
        <taxon>Hypocreomycetidae</taxon>
        <taxon>Glomerellales</taxon>
        <taxon>Glomerellaceae</taxon>
        <taxon>Colletotrichum</taxon>
        <taxon>Colletotrichum gloeosporioides species complex</taxon>
    </lineage>
</organism>
<dbReference type="HOGENOM" id="CLU_3430951_0_0_1"/>
<dbReference type="EMBL" id="AMYD01003175">
    <property type="protein sequence ID" value="EQB46973.1"/>
    <property type="molecule type" value="Genomic_DNA"/>
</dbReference>
<gene>
    <name evidence="1" type="ORF">CGLO_13939</name>
</gene>
<dbReference type="AlphaFoldDB" id="T0K2N4"/>
<accession>T0K2N4</accession>
<evidence type="ECO:0000313" key="1">
    <source>
        <dbReference type="EMBL" id="EQB46973.1"/>
    </source>
</evidence>
<evidence type="ECO:0000313" key="2">
    <source>
        <dbReference type="Proteomes" id="UP000015530"/>
    </source>
</evidence>